<dbReference type="InterPro" id="IPR001807">
    <property type="entry name" value="ClC"/>
</dbReference>
<keyword evidence="6" id="KW-0472">Membrane</keyword>
<evidence type="ECO:0000256" key="2">
    <source>
        <dbReference type="ARBA" id="ARBA00022448"/>
    </source>
</evidence>
<evidence type="ECO:0000256" key="7">
    <source>
        <dbReference type="ARBA" id="ARBA00023214"/>
    </source>
</evidence>
<dbReference type="NCBIfam" id="NF003640">
    <property type="entry name" value="PRK05277.1"/>
    <property type="match status" value="1"/>
</dbReference>
<dbReference type="Gene3D" id="1.10.3080.10">
    <property type="entry name" value="Clc chloride channel"/>
    <property type="match status" value="1"/>
</dbReference>
<keyword evidence="5" id="KW-0406">Ion transport</keyword>
<dbReference type="SUPFAM" id="SSF81340">
    <property type="entry name" value="Clc chloride channel"/>
    <property type="match status" value="1"/>
</dbReference>
<accession>A0A0W0TRY2</accession>
<dbReference type="GO" id="GO:0005247">
    <property type="term" value="F:voltage-gated chloride channel activity"/>
    <property type="evidence" value="ECO:0007669"/>
    <property type="project" value="TreeGrafter"/>
</dbReference>
<dbReference type="PANTHER" id="PTHR45711:SF6">
    <property type="entry name" value="CHLORIDE CHANNEL PROTEIN"/>
    <property type="match status" value="1"/>
</dbReference>
<proteinExistence type="predicted"/>
<reference evidence="8 9" key="1">
    <citation type="submission" date="2015-11" db="EMBL/GenBank/DDBJ databases">
        <title>Genomic analysis of 38 Legionella species identifies large and diverse effector repertoires.</title>
        <authorList>
            <person name="Burstein D."/>
            <person name="Amaro F."/>
            <person name="Zusman T."/>
            <person name="Lifshitz Z."/>
            <person name="Cohen O."/>
            <person name="Gilbert J.A."/>
            <person name="Pupko T."/>
            <person name="Shuman H.A."/>
            <person name="Segal G."/>
        </authorList>
    </citation>
    <scope>NUCLEOTIDE SEQUENCE [LARGE SCALE GENOMIC DNA]</scope>
    <source>
        <strain evidence="8 9">ATCC 49504</strain>
    </source>
</reference>
<dbReference type="GO" id="GO:0005886">
    <property type="term" value="C:plasma membrane"/>
    <property type="evidence" value="ECO:0007669"/>
    <property type="project" value="TreeGrafter"/>
</dbReference>
<dbReference type="CDD" id="cd01031">
    <property type="entry name" value="EriC"/>
    <property type="match status" value="1"/>
</dbReference>
<evidence type="ECO:0000256" key="3">
    <source>
        <dbReference type="ARBA" id="ARBA00022692"/>
    </source>
</evidence>
<keyword evidence="3" id="KW-0812">Transmembrane</keyword>
<dbReference type="Proteomes" id="UP000054785">
    <property type="component" value="Unassembled WGS sequence"/>
</dbReference>
<evidence type="ECO:0000256" key="1">
    <source>
        <dbReference type="ARBA" id="ARBA00004141"/>
    </source>
</evidence>
<dbReference type="RefSeq" id="WP_028386551.1">
    <property type="nucleotide sequence ID" value="NZ_CAAAHN010000019.1"/>
</dbReference>
<dbReference type="PRINTS" id="PR00762">
    <property type="entry name" value="CLCHANNEL"/>
</dbReference>
<keyword evidence="2" id="KW-0813">Transport</keyword>
<dbReference type="STRING" id="45065.Lgee_1628"/>
<protein>
    <submittedName>
        <fullName evidence="8">Voltage-gated chloride channel protein (ClC-type)</fullName>
    </submittedName>
</protein>
<evidence type="ECO:0000256" key="6">
    <source>
        <dbReference type="ARBA" id="ARBA00023136"/>
    </source>
</evidence>
<dbReference type="InterPro" id="IPR014743">
    <property type="entry name" value="Cl-channel_core"/>
</dbReference>
<dbReference type="PATRIC" id="fig|45065.4.peg.1765"/>
<comment type="caution">
    <text evidence="8">The sequence shown here is derived from an EMBL/GenBank/DDBJ whole genome shotgun (WGS) entry which is preliminary data.</text>
</comment>
<organism evidence="8 9">
    <name type="scientific">Legionella geestiana</name>
    <dbReference type="NCBI Taxonomy" id="45065"/>
    <lineage>
        <taxon>Bacteria</taxon>
        <taxon>Pseudomonadati</taxon>
        <taxon>Pseudomonadota</taxon>
        <taxon>Gammaproteobacteria</taxon>
        <taxon>Legionellales</taxon>
        <taxon>Legionellaceae</taxon>
        <taxon>Legionella</taxon>
    </lineage>
</organism>
<keyword evidence="4" id="KW-1133">Transmembrane helix</keyword>
<dbReference type="OrthoDB" id="9767361at2"/>
<evidence type="ECO:0000256" key="5">
    <source>
        <dbReference type="ARBA" id="ARBA00023065"/>
    </source>
</evidence>
<keyword evidence="9" id="KW-1185">Reference proteome</keyword>
<dbReference type="EMBL" id="LNYC01000066">
    <property type="protein sequence ID" value="KTC98326.1"/>
    <property type="molecule type" value="Genomic_DNA"/>
</dbReference>
<evidence type="ECO:0000256" key="4">
    <source>
        <dbReference type="ARBA" id="ARBA00022989"/>
    </source>
</evidence>
<dbReference type="Pfam" id="PF00654">
    <property type="entry name" value="Voltage_CLC"/>
    <property type="match status" value="1"/>
</dbReference>
<dbReference type="PANTHER" id="PTHR45711">
    <property type="entry name" value="CHLORIDE CHANNEL PROTEIN"/>
    <property type="match status" value="1"/>
</dbReference>
<comment type="subcellular location">
    <subcellularLocation>
        <location evidence="1">Membrane</location>
        <topology evidence="1">Multi-pass membrane protein</topology>
    </subcellularLocation>
</comment>
<evidence type="ECO:0000313" key="9">
    <source>
        <dbReference type="Proteomes" id="UP000054785"/>
    </source>
</evidence>
<dbReference type="AlphaFoldDB" id="A0A0W0TRY2"/>
<evidence type="ECO:0000313" key="8">
    <source>
        <dbReference type="EMBL" id="KTC98326.1"/>
    </source>
</evidence>
<name>A0A0W0TRY2_9GAMM</name>
<gene>
    <name evidence="8" type="primary">clcA</name>
    <name evidence="8" type="ORF">Lgee_1628</name>
</gene>
<sequence length="426" mass="44824">MREKLLSVYGMSILLGVLTGLAGSGFEAAIAASIHLIDALFQVLKAHGIAVLPVSAFLSMLLTVGAFLLVSHFAPEAAGSGVQEIEGSLLHLRPLRWMRVLPVKFVGGVLAISARLVLGREGPTIQMGGALGAFISDAWRLSPLRRDGFVAAGAAAGLATAFNAPLAGILFVIEEMRNQFDYSFTHFKMVAITCVAATLTNNFLLGSGPAISMPVFAQNDFPALGLFFLFGILAGFVALGFNHGLMGLLQRMDCLGKRGRLVFAATVGLIAGLLAPLVPDAVGGGYTLIEETLGVTLSLQVLLMLFAVRFAMTLLSYGTGVPGGVFAPLLALGTLLGVMASLVFGWLFPGIVMHPGIFAVCGMAALFSACVRAPITGIVLVVEMTWNYALIFPLLIVCLTSTTIMQLAKNGPLYTQLLRRTLKKGP</sequence>
<keyword evidence="7" id="KW-0868">Chloride</keyword>